<feature type="compositionally biased region" description="Polar residues" evidence="1">
    <location>
        <begin position="1195"/>
        <end position="1207"/>
    </location>
</feature>
<dbReference type="PhylomeDB" id="A0A0G4EFC1"/>
<reference evidence="2 3" key="1">
    <citation type="submission" date="2014-11" db="EMBL/GenBank/DDBJ databases">
        <authorList>
            <person name="Zhu J."/>
            <person name="Qi W."/>
            <person name="Song R."/>
        </authorList>
    </citation>
    <scope>NUCLEOTIDE SEQUENCE [LARGE SCALE GENOMIC DNA]</scope>
</reference>
<organism evidence="2 3">
    <name type="scientific">Vitrella brassicaformis (strain CCMP3155)</name>
    <dbReference type="NCBI Taxonomy" id="1169540"/>
    <lineage>
        <taxon>Eukaryota</taxon>
        <taxon>Sar</taxon>
        <taxon>Alveolata</taxon>
        <taxon>Colpodellida</taxon>
        <taxon>Vitrellaceae</taxon>
        <taxon>Vitrella</taxon>
    </lineage>
</organism>
<dbReference type="Proteomes" id="UP000041254">
    <property type="component" value="Unassembled WGS sequence"/>
</dbReference>
<feature type="compositionally biased region" description="Polar residues" evidence="1">
    <location>
        <begin position="1041"/>
        <end position="1059"/>
    </location>
</feature>
<proteinExistence type="predicted"/>
<protein>
    <submittedName>
        <fullName evidence="2">Uncharacterized protein</fullName>
    </submittedName>
</protein>
<dbReference type="OMA" id="KLYQWRM"/>
<feature type="compositionally biased region" description="Low complexity" evidence="1">
    <location>
        <begin position="1329"/>
        <end position="1344"/>
    </location>
</feature>
<feature type="compositionally biased region" description="Basic residues" evidence="1">
    <location>
        <begin position="1162"/>
        <end position="1175"/>
    </location>
</feature>
<keyword evidence="3" id="KW-1185">Reference proteome</keyword>
<name>A0A0G4EFC1_VITBC</name>
<dbReference type="OrthoDB" id="65154at2759"/>
<sequence length="1398" mass="156147">MATFLTAADLRELESAAKALPSAQRAIIADIKKRAAALISPQTTSDRAGVIEKGQASRRLTFINKFTFQPDKPSYYDDLPTRPAFGWWKGLLYGPRGLRDAEEIEQTFKRLNVPVPDTVYCTASEKFMIRNTPDVAAAKDRTPQADMSSAPLPHRLSCSVELDFNAVKVMEEEVEARFMVEARQRAAERNIDAKMAMKEFLTRPVVVMKQPKFNAPQSNSVRVLDLNTLASTEPGSECVYQAFVPPKGSRRFQLTRVAWRATKAPYGFTLVNLLSPEQTKEYGGDLTAQCTVSVDNAPLPKSGLTETFRVYPVAGSTIGQPAEIARRIFYFTQRFFKMRLEELVVDAINGERGWVFLQVKAFRVHPHWVPSGVVAAIGEEDILDEDQEQAERERQPKVLRSLDDKKVQSKCESCGIVQDKRLLRKRMNGRMMLEMLHHMRKRGLDLEILTHCDPYMSSDRLSAQLPVCQTCFSLYRAERELIEIEMRTAPFLRASDDRSSVQLHPRKDADLSDDCSLFTGVIDSIRTRSSLRDHFFFQLYDHLENTPERDLGKPEFANRIDRLKDQRGQLIKSMQQPATEQMRSRAASRMGDESKAVALPARRKSRPRLSLSKQPRHRASILASTPSSRMFARATETVRASERKQKRGTDRERKGVDQEKVQSMIRNIKGGEAVSTVAFKEGMSPSAAPLPAKLYQWRMMLFFHTIEELTADLRKRSLTSKLIIVMKLFGQTRRIPIDVLATDPTHINRLVVKYIFSKEPLFHDLFREEGLELFLVQVLPPEAVINDKDSESSRFREESDIAPGLLAASSKTGSLLVGGRLRQGQRVLAMGSLSLSRLQSVSYAKQQTYVFLFSRRYGGASLKLTLGLQKDLQVPTQYLRVSPCRDAYLPLIPYSNSLPLPSEWLDCFQAGSYAPDWTEDMDTFMALRQESTAIPSALLHDESPVGRAALDHEASKEEELFDDLPPDEARAVQELALLWKGQPTTVDTAPRGGRRTLRPLSADASQAGYSPRPNTGGGQPMALLSGYINTPLFLSARPTYTTRASRTTLRPQSATASRSSRSEIAPQDSRMAASSLSVPERSMKRQVSAPSIVRAAVPPSQRSGKRATTSPGRPVSAPAPSPPPMTLPPYLLEDIPEEQELKANNRPLSASASATGLELSRRQHPPKRMAQKPSRHPSNITSTRLPSSTRPPSAVTISGPSYRSSPLHSRPISPIPTQRSSRHPYALLPFSPKAVLPPNDPRLMAWSSWLAQQDVRRPSSAQMPTHLQIPRMSRPFTAIGGGRHSMPAVTLMPQQVPSGQGADLASSYPPIHPSYLPYFAYWMAQWQQQQQQQEQQRGGDNDGQQDGGATGDMVSGGQGETDEGPLRHQGSLRDRLRQSASIYETGSAAYMLRARQSR</sequence>
<evidence type="ECO:0000313" key="2">
    <source>
        <dbReference type="EMBL" id="CEL94676.1"/>
    </source>
</evidence>
<dbReference type="EMBL" id="CDMY01000225">
    <property type="protein sequence ID" value="CEL94676.1"/>
    <property type="molecule type" value="Genomic_DNA"/>
</dbReference>
<feature type="region of interest" description="Disordered" evidence="1">
    <location>
        <begin position="984"/>
        <end position="1021"/>
    </location>
</feature>
<feature type="region of interest" description="Disordered" evidence="1">
    <location>
        <begin position="1041"/>
        <end position="1130"/>
    </location>
</feature>
<accession>A0A0G4EFC1</accession>
<feature type="compositionally biased region" description="Low complexity" evidence="1">
    <location>
        <begin position="1181"/>
        <end position="1193"/>
    </location>
</feature>
<feature type="region of interest" description="Disordered" evidence="1">
    <location>
        <begin position="573"/>
        <end position="658"/>
    </location>
</feature>
<evidence type="ECO:0000256" key="1">
    <source>
        <dbReference type="SAM" id="MobiDB-lite"/>
    </source>
</evidence>
<feature type="compositionally biased region" description="Gly residues" evidence="1">
    <location>
        <begin position="1345"/>
        <end position="1359"/>
    </location>
</feature>
<evidence type="ECO:0000313" key="3">
    <source>
        <dbReference type="Proteomes" id="UP000041254"/>
    </source>
</evidence>
<gene>
    <name evidence="2" type="ORF">Vbra_7349</name>
</gene>
<dbReference type="InParanoid" id="A0A0G4EFC1"/>
<feature type="region of interest" description="Disordered" evidence="1">
    <location>
        <begin position="1329"/>
        <end position="1380"/>
    </location>
</feature>
<feature type="region of interest" description="Disordered" evidence="1">
    <location>
        <begin position="1144"/>
        <end position="1209"/>
    </location>
</feature>
<feature type="compositionally biased region" description="Polar residues" evidence="1">
    <location>
        <begin position="1100"/>
        <end position="1109"/>
    </location>
</feature>
<feature type="compositionally biased region" description="Basic and acidic residues" evidence="1">
    <location>
        <begin position="639"/>
        <end position="658"/>
    </location>
</feature>
<feature type="compositionally biased region" description="Pro residues" evidence="1">
    <location>
        <begin position="1117"/>
        <end position="1127"/>
    </location>
</feature>
<dbReference type="VEuPathDB" id="CryptoDB:Vbra_7349"/>